<accession>A0A8K0D3L7</accession>
<comment type="similarity">
    <text evidence="2">Belongs to the krueppel C2H2-type zinc-finger protein family.</text>
</comment>
<comment type="subcellular location">
    <subcellularLocation>
        <location evidence="1">Nucleus</location>
    </subcellularLocation>
</comment>
<dbReference type="GO" id="GO:0008270">
    <property type="term" value="F:zinc ion binding"/>
    <property type="evidence" value="ECO:0007669"/>
    <property type="project" value="UniProtKB-UniRule"/>
</dbReference>
<dbReference type="PANTHER" id="PTHR16515">
    <property type="entry name" value="PR DOMAIN ZINC FINGER PROTEIN"/>
    <property type="match status" value="1"/>
</dbReference>
<evidence type="ECO:0000256" key="9">
    <source>
        <dbReference type="PROSITE-ProRule" id="PRU00042"/>
    </source>
</evidence>
<dbReference type="SUPFAM" id="SSF57716">
    <property type="entry name" value="Glucocorticoid receptor-like (DNA-binding domain)"/>
    <property type="match status" value="1"/>
</dbReference>
<keyword evidence="8" id="KW-0539">Nucleus</keyword>
<dbReference type="PANTHER" id="PTHR16515:SF49">
    <property type="entry name" value="GASTRULA ZINC FINGER PROTEIN XLCGF49.1-LIKE-RELATED"/>
    <property type="match status" value="1"/>
</dbReference>
<dbReference type="AlphaFoldDB" id="A0A8K0D3L7"/>
<dbReference type="FunFam" id="3.30.160.60:FF:001465">
    <property type="entry name" value="Zinc finger protein 560"/>
    <property type="match status" value="1"/>
</dbReference>
<keyword evidence="7" id="KW-0238">DNA-binding</keyword>
<feature type="binding site" evidence="10">
    <location>
        <position position="71"/>
    </location>
    <ligand>
        <name>Zn(2+)</name>
        <dbReference type="ChEBI" id="CHEBI:29105"/>
    </ligand>
</feature>
<feature type="domain" description="C2H2-type" evidence="11">
    <location>
        <begin position="377"/>
        <end position="404"/>
    </location>
</feature>
<dbReference type="GO" id="GO:0005634">
    <property type="term" value="C:nucleus"/>
    <property type="evidence" value="ECO:0007669"/>
    <property type="project" value="UniProtKB-SubCell"/>
</dbReference>
<comment type="caution">
    <text evidence="13">The sequence shown here is derived from an EMBL/GenBank/DDBJ whole genome shotgun (WGS) entry which is preliminary data.</text>
</comment>
<dbReference type="InterPro" id="IPR036236">
    <property type="entry name" value="Znf_C2H2_sf"/>
</dbReference>
<dbReference type="GO" id="GO:0000122">
    <property type="term" value="P:negative regulation of transcription by RNA polymerase II"/>
    <property type="evidence" value="ECO:0007669"/>
    <property type="project" value="UniProtKB-ARBA"/>
</dbReference>
<dbReference type="FunFam" id="3.30.160.60:FF:000100">
    <property type="entry name" value="Zinc finger 45-like"/>
    <property type="match status" value="1"/>
</dbReference>
<proteinExistence type="inferred from homology"/>
<keyword evidence="14" id="KW-1185">Reference proteome</keyword>
<evidence type="ECO:0000256" key="5">
    <source>
        <dbReference type="ARBA" id="ARBA00022771"/>
    </source>
</evidence>
<dbReference type="InterPro" id="IPR050331">
    <property type="entry name" value="Zinc_finger"/>
</dbReference>
<dbReference type="Proteomes" id="UP000801492">
    <property type="component" value="Unassembled WGS sequence"/>
</dbReference>
<dbReference type="SMART" id="SM00868">
    <property type="entry name" value="zf-AD"/>
    <property type="match status" value="1"/>
</dbReference>
<feature type="domain" description="C2H2-type" evidence="11">
    <location>
        <begin position="465"/>
        <end position="491"/>
    </location>
</feature>
<feature type="domain" description="ZAD" evidence="12">
    <location>
        <begin position="21"/>
        <end position="95"/>
    </location>
</feature>
<keyword evidence="5 9" id="KW-0863">Zinc-finger</keyword>
<dbReference type="Gene3D" id="3.40.1800.20">
    <property type="match status" value="1"/>
</dbReference>
<dbReference type="Gene3D" id="3.30.160.60">
    <property type="entry name" value="Classic Zinc Finger"/>
    <property type="match status" value="5"/>
</dbReference>
<evidence type="ECO:0000313" key="14">
    <source>
        <dbReference type="Proteomes" id="UP000801492"/>
    </source>
</evidence>
<feature type="domain" description="C2H2-type" evidence="11">
    <location>
        <begin position="349"/>
        <end position="376"/>
    </location>
</feature>
<protein>
    <submittedName>
        <fullName evidence="13">Uncharacterized protein</fullName>
    </submittedName>
</protein>
<feature type="domain" description="C2H2-type" evidence="11">
    <location>
        <begin position="438"/>
        <end position="465"/>
    </location>
</feature>
<evidence type="ECO:0000259" key="12">
    <source>
        <dbReference type="PROSITE" id="PS51915"/>
    </source>
</evidence>
<evidence type="ECO:0000313" key="13">
    <source>
        <dbReference type="EMBL" id="KAF2895582.1"/>
    </source>
</evidence>
<dbReference type="SUPFAM" id="SSF57667">
    <property type="entry name" value="beta-beta-alpha zinc fingers"/>
    <property type="match status" value="3"/>
</dbReference>
<dbReference type="SMART" id="SM00355">
    <property type="entry name" value="ZnF_C2H2"/>
    <property type="match status" value="6"/>
</dbReference>
<dbReference type="PROSITE" id="PS00028">
    <property type="entry name" value="ZINC_FINGER_C2H2_1"/>
    <property type="match status" value="6"/>
</dbReference>
<evidence type="ECO:0000256" key="8">
    <source>
        <dbReference type="ARBA" id="ARBA00023242"/>
    </source>
</evidence>
<evidence type="ECO:0000256" key="3">
    <source>
        <dbReference type="ARBA" id="ARBA00022723"/>
    </source>
</evidence>
<name>A0A8K0D3L7_IGNLU</name>
<gene>
    <name evidence="13" type="ORF">ILUMI_10592</name>
</gene>
<evidence type="ECO:0000256" key="7">
    <source>
        <dbReference type="ARBA" id="ARBA00023125"/>
    </source>
</evidence>
<reference evidence="13" key="1">
    <citation type="submission" date="2019-08" db="EMBL/GenBank/DDBJ databases">
        <title>The genome of the North American firefly Photinus pyralis.</title>
        <authorList>
            <consortium name="Photinus pyralis genome working group"/>
            <person name="Fallon T.R."/>
            <person name="Sander Lower S.E."/>
            <person name="Weng J.-K."/>
        </authorList>
    </citation>
    <scope>NUCLEOTIDE SEQUENCE</scope>
    <source>
        <strain evidence="13">TRF0915ILg1</strain>
        <tissue evidence="13">Whole body</tissue>
    </source>
</reference>
<evidence type="ECO:0000259" key="11">
    <source>
        <dbReference type="PROSITE" id="PS50157"/>
    </source>
</evidence>
<dbReference type="InterPro" id="IPR013087">
    <property type="entry name" value="Znf_C2H2_type"/>
</dbReference>
<dbReference type="Pfam" id="PF07776">
    <property type="entry name" value="zf-AD"/>
    <property type="match status" value="1"/>
</dbReference>
<evidence type="ECO:0000256" key="10">
    <source>
        <dbReference type="PROSITE-ProRule" id="PRU01263"/>
    </source>
</evidence>
<dbReference type="PROSITE" id="PS50157">
    <property type="entry name" value="ZINC_FINGER_C2H2_2"/>
    <property type="match status" value="6"/>
</dbReference>
<dbReference type="Pfam" id="PF00096">
    <property type="entry name" value="zf-C2H2"/>
    <property type="match status" value="5"/>
</dbReference>
<dbReference type="GO" id="GO:0003677">
    <property type="term" value="F:DNA binding"/>
    <property type="evidence" value="ECO:0007669"/>
    <property type="project" value="UniProtKB-KW"/>
</dbReference>
<feature type="binding site" evidence="10">
    <location>
        <position position="68"/>
    </location>
    <ligand>
        <name>Zn(2+)</name>
        <dbReference type="ChEBI" id="CHEBI:29105"/>
    </ligand>
</feature>
<feature type="binding site" evidence="10">
    <location>
        <position position="26"/>
    </location>
    <ligand>
        <name>Zn(2+)</name>
        <dbReference type="ChEBI" id="CHEBI:29105"/>
    </ligand>
</feature>
<evidence type="ECO:0000256" key="6">
    <source>
        <dbReference type="ARBA" id="ARBA00022833"/>
    </source>
</evidence>
<evidence type="ECO:0000256" key="1">
    <source>
        <dbReference type="ARBA" id="ARBA00004123"/>
    </source>
</evidence>
<sequence>MKTYSRKKPGDSQEVILHLNELCRLCMAKEDVLVPIFNEDDAVPLTLRIMACVQLEVFEGDGLPNKICHPCRYQLEKSYAFRKKCEQSDTKLRQHLKMLHEKLGDVEVITDDENEYNVKSESNQSVEENSLQEILEEESEPSTEQDLVGVTQVAYIDPTPEPADENPENITLPIETDHINKEACTLVTQMQMKKEEGVIELDGNEVEDNEEDPNSNKNSIFIMDNGEQHMMEDESQTMMEDQDLEAIAEAVKATLSSHPGLNISGELQMKVDTQPGKPTQVQVTTEDGSVVVMELMTEDDAEADSDLQDQEVNEDGELKIFQCPDCPKSFARRIQLRRHASVHMQQRGFSCGICEKWFPTRSALVRHERIHTGERPFQCEVCQKSFAQKEILFRHLMTHTGQKPYNCPHCPKGFTQKEPLRVHLRSHLNPTPADIQLHYCTLCPKVFCHASGLSRHLITHTGKTFKCRDCDKSFTDKSSLRRHHRQTMHQE</sequence>
<dbReference type="EMBL" id="VTPC01005799">
    <property type="protein sequence ID" value="KAF2895582.1"/>
    <property type="molecule type" value="Genomic_DNA"/>
</dbReference>
<dbReference type="InterPro" id="IPR012934">
    <property type="entry name" value="Znf_AD"/>
</dbReference>
<feature type="binding site" evidence="10">
    <location>
        <position position="23"/>
    </location>
    <ligand>
        <name>Zn(2+)</name>
        <dbReference type="ChEBI" id="CHEBI:29105"/>
    </ligand>
</feature>
<dbReference type="OrthoDB" id="8922241at2759"/>
<evidence type="ECO:0000256" key="2">
    <source>
        <dbReference type="ARBA" id="ARBA00006991"/>
    </source>
</evidence>
<dbReference type="PROSITE" id="PS51915">
    <property type="entry name" value="ZAD"/>
    <property type="match status" value="1"/>
</dbReference>
<dbReference type="FunFam" id="3.30.160.60:FF:003288">
    <property type="entry name" value="Uncharacterized protein"/>
    <property type="match status" value="1"/>
</dbReference>
<keyword evidence="6 10" id="KW-0862">Zinc</keyword>
<dbReference type="FunFam" id="3.30.160.60:FF:000045">
    <property type="entry name" value="ZFP69 zinc finger protein B"/>
    <property type="match status" value="1"/>
</dbReference>
<feature type="domain" description="C2H2-type" evidence="11">
    <location>
        <begin position="321"/>
        <end position="348"/>
    </location>
</feature>
<evidence type="ECO:0000256" key="4">
    <source>
        <dbReference type="ARBA" id="ARBA00022737"/>
    </source>
</evidence>
<organism evidence="13 14">
    <name type="scientific">Ignelater luminosus</name>
    <name type="common">Cucubano</name>
    <name type="synonym">Pyrophorus luminosus</name>
    <dbReference type="NCBI Taxonomy" id="2038154"/>
    <lineage>
        <taxon>Eukaryota</taxon>
        <taxon>Metazoa</taxon>
        <taxon>Ecdysozoa</taxon>
        <taxon>Arthropoda</taxon>
        <taxon>Hexapoda</taxon>
        <taxon>Insecta</taxon>
        <taxon>Pterygota</taxon>
        <taxon>Neoptera</taxon>
        <taxon>Endopterygota</taxon>
        <taxon>Coleoptera</taxon>
        <taxon>Polyphaga</taxon>
        <taxon>Elateriformia</taxon>
        <taxon>Elateroidea</taxon>
        <taxon>Elateridae</taxon>
        <taxon>Agrypninae</taxon>
        <taxon>Pyrophorini</taxon>
        <taxon>Ignelater</taxon>
    </lineage>
</organism>
<keyword evidence="4" id="KW-0677">Repeat</keyword>
<feature type="domain" description="C2H2-type" evidence="11">
    <location>
        <begin position="405"/>
        <end position="432"/>
    </location>
</feature>
<keyword evidence="3 10" id="KW-0479">Metal-binding</keyword>
<dbReference type="Pfam" id="PF13894">
    <property type="entry name" value="zf-C2H2_4"/>
    <property type="match status" value="1"/>
</dbReference>